<dbReference type="HOGENOM" id="CLU_053595_0_1_0"/>
<evidence type="ECO:0000256" key="6">
    <source>
        <dbReference type="ARBA" id="ARBA00056337"/>
    </source>
</evidence>
<feature type="active site" description="Proton donor/acceptor" evidence="7">
    <location>
        <position position="211"/>
    </location>
</feature>
<dbReference type="InterPro" id="IPR011343">
    <property type="entry name" value="DeoC"/>
</dbReference>
<organism evidence="8 9">
    <name type="scientific">Kosmotoga olearia (strain ATCC BAA-1733 / DSM 21960 / TBF 19.5.1)</name>
    <dbReference type="NCBI Taxonomy" id="521045"/>
    <lineage>
        <taxon>Bacteria</taxon>
        <taxon>Thermotogati</taxon>
        <taxon>Thermotogota</taxon>
        <taxon>Thermotogae</taxon>
        <taxon>Kosmotogales</taxon>
        <taxon>Kosmotogaceae</taxon>
        <taxon>Kosmotoga</taxon>
    </lineage>
</organism>
<gene>
    <name evidence="7" type="primary">deoC</name>
    <name evidence="8" type="ordered locus">Kole_1687</name>
</gene>
<evidence type="ECO:0000256" key="3">
    <source>
        <dbReference type="ARBA" id="ARBA00023239"/>
    </source>
</evidence>
<dbReference type="FunFam" id="3.20.20.70:FF:000044">
    <property type="entry name" value="Deoxyribose-phosphate aldolase"/>
    <property type="match status" value="1"/>
</dbReference>
<comment type="function">
    <text evidence="6 7">Catalyzes a reversible aldol reaction between acetaldehyde and D-glyceraldehyde 3-phosphate to generate 2-deoxy-D-ribose 5-phosphate.</text>
</comment>
<dbReference type="CDD" id="cd00959">
    <property type="entry name" value="DeoC"/>
    <property type="match status" value="1"/>
</dbReference>
<dbReference type="eggNOG" id="COG0274">
    <property type="taxonomic scope" value="Bacteria"/>
</dbReference>
<keyword evidence="2 7" id="KW-0963">Cytoplasm</keyword>
<evidence type="ECO:0000313" key="8">
    <source>
        <dbReference type="EMBL" id="ACR80376.1"/>
    </source>
</evidence>
<dbReference type="HAMAP" id="MF_00114">
    <property type="entry name" value="DeoC_type1"/>
    <property type="match status" value="1"/>
</dbReference>
<proteinExistence type="inferred from homology"/>
<dbReference type="PANTHER" id="PTHR10889:SF1">
    <property type="entry name" value="DEOXYRIBOSE-PHOSPHATE ALDOLASE"/>
    <property type="match status" value="1"/>
</dbReference>
<dbReference type="EMBL" id="CP001634">
    <property type="protein sequence ID" value="ACR80376.1"/>
    <property type="molecule type" value="Genomic_DNA"/>
</dbReference>
<dbReference type="Proteomes" id="UP000002382">
    <property type="component" value="Chromosome"/>
</dbReference>
<comment type="similarity">
    <text evidence="1 7">Belongs to the DeoC/FbaB aldolase family. DeoC type 1 subfamily.</text>
</comment>
<dbReference type="SMART" id="SM01133">
    <property type="entry name" value="DeoC"/>
    <property type="match status" value="1"/>
</dbReference>
<accession>C5CFG8</accession>
<comment type="subcellular location">
    <subcellularLocation>
        <location evidence="7">Cytoplasm</location>
    </subcellularLocation>
</comment>
<dbReference type="AlphaFoldDB" id="C5CFG8"/>
<dbReference type="InterPro" id="IPR028581">
    <property type="entry name" value="DeoC_typeI"/>
</dbReference>
<dbReference type="NCBIfam" id="TIGR00126">
    <property type="entry name" value="deoC"/>
    <property type="match status" value="1"/>
</dbReference>
<feature type="active site" description="Proton donor/acceptor" evidence="7">
    <location>
        <position position="120"/>
    </location>
</feature>
<dbReference type="GO" id="GO:0009264">
    <property type="term" value="P:deoxyribonucleotide catabolic process"/>
    <property type="evidence" value="ECO:0007669"/>
    <property type="project" value="UniProtKB-UniRule"/>
</dbReference>
<dbReference type="UniPathway" id="UPA00002">
    <property type="reaction ID" value="UER00468"/>
</dbReference>
<dbReference type="InterPro" id="IPR002915">
    <property type="entry name" value="DeoC/FbaB/LacD_aldolase"/>
</dbReference>
<dbReference type="KEGG" id="kol:Kole_1687"/>
<reference evidence="8 9" key="2">
    <citation type="journal article" date="2011" name="J. Bacteriol.">
        <title>Genome Sequence of Kosmotoga olearia Strain TBF 19.5.1, a Thermophilic Bacterium with a Wide Growth Temperature Range, Isolated from the Troll B Oil Platform in the North Sea.</title>
        <authorList>
            <person name="Swithers K.S."/>
            <person name="Dipippo J.L."/>
            <person name="Bruce D.C."/>
            <person name="Detter C."/>
            <person name="Tapia R."/>
            <person name="Han S."/>
            <person name="Goodwin L.A."/>
            <person name="Han J."/>
            <person name="Woyke T."/>
            <person name="Pitluck S."/>
            <person name="Pennacchio L."/>
            <person name="Nolan M."/>
            <person name="Mikhailova N."/>
            <person name="Land M.L."/>
            <person name="Nesbo C.L."/>
            <person name="Gogarten J.P."/>
            <person name="Noll K.M."/>
        </authorList>
    </citation>
    <scope>NUCLEOTIDE SEQUENCE [LARGE SCALE GENOMIC DNA]</scope>
    <source>
        <strain evidence="9">ATCC BAA-1733 / DSM 21960 / TBF 19.5.1</strain>
    </source>
</reference>
<keyword evidence="9" id="KW-1185">Reference proteome</keyword>
<dbReference type="GO" id="GO:0016052">
    <property type="term" value="P:carbohydrate catabolic process"/>
    <property type="evidence" value="ECO:0007669"/>
    <property type="project" value="TreeGrafter"/>
</dbReference>
<evidence type="ECO:0000256" key="1">
    <source>
        <dbReference type="ARBA" id="ARBA00010936"/>
    </source>
</evidence>
<dbReference type="GO" id="GO:0004139">
    <property type="term" value="F:deoxyribose-phosphate aldolase activity"/>
    <property type="evidence" value="ECO:0007669"/>
    <property type="project" value="UniProtKB-UniRule"/>
</dbReference>
<dbReference type="GO" id="GO:0006018">
    <property type="term" value="P:2-deoxyribose 1-phosphate catabolic process"/>
    <property type="evidence" value="ECO:0007669"/>
    <property type="project" value="UniProtKB-UniRule"/>
</dbReference>
<comment type="pathway">
    <text evidence="7">Carbohydrate degradation; 2-deoxy-D-ribose 1-phosphate degradation; D-glyceraldehyde 3-phosphate and acetaldehyde from 2-deoxy-alpha-D-ribose 1-phosphate: step 2/2.</text>
</comment>
<evidence type="ECO:0000256" key="5">
    <source>
        <dbReference type="ARBA" id="ARBA00048791"/>
    </source>
</evidence>
<dbReference type="EC" id="4.1.2.4" evidence="7"/>
<evidence type="ECO:0000313" key="9">
    <source>
        <dbReference type="Proteomes" id="UP000002382"/>
    </source>
</evidence>
<comment type="catalytic activity">
    <reaction evidence="5 7">
        <text>2-deoxy-D-ribose 5-phosphate = D-glyceraldehyde 3-phosphate + acetaldehyde</text>
        <dbReference type="Rhea" id="RHEA:12821"/>
        <dbReference type="ChEBI" id="CHEBI:15343"/>
        <dbReference type="ChEBI" id="CHEBI:59776"/>
        <dbReference type="ChEBI" id="CHEBI:62877"/>
        <dbReference type="EC" id="4.1.2.4"/>
    </reaction>
</comment>
<keyword evidence="3 7" id="KW-0456">Lyase</keyword>
<dbReference type="PIRSF" id="PIRSF001357">
    <property type="entry name" value="DeoC"/>
    <property type="match status" value="1"/>
</dbReference>
<protein>
    <recommendedName>
        <fullName evidence="7">Deoxyribose-phosphate aldolase</fullName>
        <shortName evidence="7">DERA</shortName>
        <ecNumber evidence="7">4.1.2.4</ecNumber>
    </recommendedName>
    <alternativeName>
        <fullName evidence="7">2-deoxy-D-ribose 5-phosphate aldolase</fullName>
    </alternativeName>
    <alternativeName>
        <fullName evidence="7">Phosphodeoxyriboaldolase</fullName>
        <shortName evidence="7">Deoxyriboaldolase</shortName>
    </alternativeName>
</protein>
<evidence type="ECO:0000256" key="2">
    <source>
        <dbReference type="ARBA" id="ARBA00022490"/>
    </source>
</evidence>
<dbReference type="GO" id="GO:0005737">
    <property type="term" value="C:cytoplasm"/>
    <property type="evidence" value="ECO:0007669"/>
    <property type="project" value="UniProtKB-SubCell"/>
</dbReference>
<sequence length="245" mass="26677">MDKFMLEKTIKEVIERVNQSYEPINRKLSGELNLARYIDHTLLKPDATPEMIKTLCMEARENNFFSVCVNSCHLPLVTKLLEGTDVARAVVIGFPLGAVPTDVKVYETEWSLNHGADEFDMVINIGYLKAGLYDLVFEDIAKVVKAAKDKVVKVIIETALLTEAEKIAACVIAKEAGAAFVKTSTGFSSGGATAEDVSLMKFVVGDNVKVKASGGVRTREDMIRMLIAGADRIGTSSGMKIIGKK</sequence>
<dbReference type="Gene3D" id="3.20.20.70">
    <property type="entry name" value="Aldolase class I"/>
    <property type="match status" value="1"/>
</dbReference>
<evidence type="ECO:0000256" key="4">
    <source>
        <dbReference type="ARBA" id="ARBA00023270"/>
    </source>
</evidence>
<name>C5CFG8_KOSOT</name>
<dbReference type="SUPFAM" id="SSF51569">
    <property type="entry name" value="Aldolase"/>
    <property type="match status" value="1"/>
</dbReference>
<keyword evidence="4 7" id="KW-0704">Schiff base</keyword>
<evidence type="ECO:0000256" key="7">
    <source>
        <dbReference type="HAMAP-Rule" id="MF_00114"/>
    </source>
</evidence>
<dbReference type="Pfam" id="PF01791">
    <property type="entry name" value="DeoC"/>
    <property type="match status" value="1"/>
</dbReference>
<feature type="active site" description="Schiff-base intermediate with acetaldehyde" evidence="7">
    <location>
        <position position="182"/>
    </location>
</feature>
<reference evidence="8 9" key="1">
    <citation type="submission" date="2009-06" db="EMBL/GenBank/DDBJ databases">
        <title>Complete sequence of Thermotogales bacterium TBF 19.5.1.</title>
        <authorList>
            <consortium name="US DOE Joint Genome Institute"/>
            <person name="Lucas S."/>
            <person name="Copeland A."/>
            <person name="Lapidus A."/>
            <person name="Glavina del Rio T."/>
            <person name="Tice H."/>
            <person name="Bruce D."/>
            <person name="Goodwin L."/>
            <person name="Pitluck S."/>
            <person name="Chertkov O."/>
            <person name="Brettin T."/>
            <person name="Detter J.C."/>
            <person name="Han C."/>
            <person name="Schmutz J."/>
            <person name="Larimer F."/>
            <person name="Land M."/>
            <person name="Hauser L."/>
            <person name="Kyrpides N."/>
            <person name="Ovchinnikova G."/>
            <person name="Noll K."/>
        </authorList>
    </citation>
    <scope>NUCLEOTIDE SEQUENCE [LARGE SCALE GENOMIC DNA]</scope>
    <source>
        <strain evidence="9">ATCC BAA-1733 / DSM 21960 / TBF 19.5.1</strain>
    </source>
</reference>
<dbReference type="PANTHER" id="PTHR10889">
    <property type="entry name" value="DEOXYRIBOSE-PHOSPHATE ALDOLASE"/>
    <property type="match status" value="1"/>
</dbReference>
<dbReference type="STRING" id="521045.Kole_1687"/>
<dbReference type="InterPro" id="IPR013785">
    <property type="entry name" value="Aldolase_TIM"/>
</dbReference>